<keyword evidence="4" id="KW-1185">Reference proteome</keyword>
<proteinExistence type="predicted"/>
<dbReference type="InterPro" id="IPR027417">
    <property type="entry name" value="P-loop_NTPase"/>
</dbReference>
<dbReference type="Pfam" id="PF13635">
    <property type="entry name" value="DUF4143"/>
    <property type="match status" value="1"/>
</dbReference>
<dbReference type="AlphaFoldDB" id="E6U9Y7"/>
<dbReference type="RefSeq" id="WP_013484623.1">
    <property type="nucleotide sequence ID" value="NC_014828.1"/>
</dbReference>
<feature type="domain" description="AAA" evidence="1">
    <location>
        <begin position="43"/>
        <end position="180"/>
    </location>
</feature>
<dbReference type="EMBL" id="CP002400">
    <property type="protein sequence ID" value="ADU26253.1"/>
    <property type="molecule type" value="Genomic_DNA"/>
</dbReference>
<accession>E6U9Y7</accession>
<name>E6U9Y7_ETHHY</name>
<evidence type="ECO:0000313" key="3">
    <source>
        <dbReference type="EMBL" id="ADU26253.1"/>
    </source>
</evidence>
<evidence type="ECO:0000313" key="4">
    <source>
        <dbReference type="Proteomes" id="UP000001551"/>
    </source>
</evidence>
<reference evidence="3 4" key="1">
    <citation type="submission" date="2010-12" db="EMBL/GenBank/DDBJ databases">
        <title>Complete sequence of Ethanoligenens harbinense YUAN-3.</title>
        <authorList>
            <person name="Lucas S."/>
            <person name="Copeland A."/>
            <person name="Lapidus A."/>
            <person name="Cheng J.-F."/>
            <person name="Bruce D."/>
            <person name="Goodwin L."/>
            <person name="Pitluck S."/>
            <person name="Chertkov O."/>
            <person name="Misra M."/>
            <person name="Detter J.C."/>
            <person name="Han C."/>
            <person name="Tapia R."/>
            <person name="Land M."/>
            <person name="Hauser L."/>
            <person name="Jeffries C."/>
            <person name="Kyrpides N."/>
            <person name="Ivanova N."/>
            <person name="Mikhailova N."/>
            <person name="Wang A."/>
            <person name="Mouttaki H."/>
            <person name="He Z."/>
            <person name="Zhou J."/>
            <person name="Hemme C.L."/>
            <person name="Woyke T."/>
        </authorList>
    </citation>
    <scope>NUCLEOTIDE SEQUENCE [LARGE SCALE GENOMIC DNA]</scope>
    <source>
        <strain evidence="4">DSM 18485 / JCM 12961 / CGMCC 1.5033 / YUAN-3</strain>
    </source>
</reference>
<protein>
    <submittedName>
        <fullName evidence="3">Uncharacterized protein</fullName>
    </submittedName>
</protein>
<dbReference type="InterPro" id="IPR025420">
    <property type="entry name" value="DUF4143"/>
</dbReference>
<dbReference type="KEGG" id="eha:Ethha_0684"/>
<dbReference type="InterPro" id="IPR041682">
    <property type="entry name" value="AAA_14"/>
</dbReference>
<dbReference type="Pfam" id="PF13173">
    <property type="entry name" value="AAA_14"/>
    <property type="match status" value="1"/>
</dbReference>
<evidence type="ECO:0000259" key="1">
    <source>
        <dbReference type="Pfam" id="PF13173"/>
    </source>
</evidence>
<dbReference type="HOGENOM" id="CLU_584928_0_0_9"/>
<feature type="domain" description="DUF4143" evidence="2">
    <location>
        <begin position="274"/>
        <end position="418"/>
    </location>
</feature>
<dbReference type="PANTHER" id="PTHR33295:SF8">
    <property type="entry name" value="AAA+ ATPASE DOMAIN-CONTAINING PROTEIN"/>
    <property type="match status" value="1"/>
</dbReference>
<evidence type="ECO:0000259" key="2">
    <source>
        <dbReference type="Pfam" id="PF13635"/>
    </source>
</evidence>
<organism evidence="3 4">
    <name type="scientific">Ethanoligenens harbinense (strain DSM 18485 / JCM 12961 / CGMCC 1.5033 / YUAN-3)</name>
    <dbReference type="NCBI Taxonomy" id="663278"/>
    <lineage>
        <taxon>Bacteria</taxon>
        <taxon>Bacillati</taxon>
        <taxon>Bacillota</taxon>
        <taxon>Clostridia</taxon>
        <taxon>Eubacteriales</taxon>
        <taxon>Oscillospiraceae</taxon>
        <taxon>Ethanoligenens</taxon>
    </lineage>
</organism>
<dbReference type="STRING" id="663278.Ethha_0684"/>
<dbReference type="PANTHER" id="PTHR33295">
    <property type="entry name" value="ATPASE"/>
    <property type="match status" value="1"/>
</dbReference>
<dbReference type="Proteomes" id="UP000001551">
    <property type="component" value="Chromosome"/>
</dbReference>
<gene>
    <name evidence="3" type="ordered locus">Ethha_0684</name>
</gene>
<sequence>MTLIDCLHVCNPWWRGDGVEPDLLHQTIRSEFAQIVKELGGEKTIALAGPRGGGKTTLLFQAVHYLLQMKVPRERILFFSGDDPSLFIHNLHAQDVVMAYCTGVLREEPELLAQPVYVLIDEAHRVRGWRLFVQRCREKGWRFRFLVAAPMPQLLFPPGSEALQEKARLCSVAPLCAPQFLEFYCTYHEADFDHAAYKSRLPGFDVFAQPEAYARALREQAGALEPFRAGKRNILNQYLLAGGYPGYFAARDMAAWHRRLFDEMIEHSLYSDLLSNYAIKSPEKLKKLLYYLAFLEGREQAYAGIGKYLSLNTVTVMHHLRLLSDDRIAVVCEYYKENMAGVLRKNKRFYLRDCGMKHALLHRNTFTPEEHARACREAVLTMLFEFAEKNGGRVWYWRSAKKQAVFVLERRGQMLPVQFLTGLDAGQESPRALQSFCRAFSHTGGLVITRETLDVRGGVTYIPLWML</sequence>
<dbReference type="SUPFAM" id="SSF52540">
    <property type="entry name" value="P-loop containing nucleoside triphosphate hydrolases"/>
    <property type="match status" value="1"/>
</dbReference>
<dbReference type="eggNOG" id="COG1373">
    <property type="taxonomic scope" value="Bacteria"/>
</dbReference>